<dbReference type="PROSITE" id="PS50011">
    <property type="entry name" value="PROTEIN_KINASE_DOM"/>
    <property type="match status" value="1"/>
</dbReference>
<keyword evidence="1" id="KW-0808">Transferase</keyword>
<dbReference type="Proteomes" id="UP000294933">
    <property type="component" value="Unassembled WGS sequence"/>
</dbReference>
<dbReference type="GO" id="GO:0004674">
    <property type="term" value="F:protein serine/threonine kinase activity"/>
    <property type="evidence" value="ECO:0007669"/>
    <property type="project" value="TreeGrafter"/>
</dbReference>
<dbReference type="EMBL" id="ML170174">
    <property type="protein sequence ID" value="TDL22600.1"/>
    <property type="molecule type" value="Genomic_DNA"/>
</dbReference>
<dbReference type="PANTHER" id="PTHR44329">
    <property type="entry name" value="SERINE/THREONINE-PROTEIN KINASE TNNI3K-RELATED"/>
    <property type="match status" value="1"/>
</dbReference>
<dbReference type="InterPro" id="IPR000719">
    <property type="entry name" value="Prot_kinase_dom"/>
</dbReference>
<evidence type="ECO:0000313" key="7">
    <source>
        <dbReference type="Proteomes" id="UP000294933"/>
    </source>
</evidence>
<dbReference type="AlphaFoldDB" id="A0A4Y7Q6Y7"/>
<name>A0A4Y7Q6Y7_9AGAM</name>
<dbReference type="InterPro" id="IPR051681">
    <property type="entry name" value="Ser/Thr_Kinases-Pseudokinases"/>
</dbReference>
<keyword evidence="4" id="KW-0067">ATP-binding</keyword>
<dbReference type="STRING" id="50990.A0A4Y7Q6Y7"/>
<feature type="domain" description="Protein kinase" evidence="5">
    <location>
        <begin position="192"/>
        <end position="469"/>
    </location>
</feature>
<evidence type="ECO:0000259" key="5">
    <source>
        <dbReference type="PROSITE" id="PS50011"/>
    </source>
</evidence>
<protein>
    <submittedName>
        <fullName evidence="6">Kinase-like protein</fullName>
    </submittedName>
</protein>
<evidence type="ECO:0000256" key="2">
    <source>
        <dbReference type="ARBA" id="ARBA00022741"/>
    </source>
</evidence>
<dbReference type="InterPro" id="IPR011009">
    <property type="entry name" value="Kinase-like_dom_sf"/>
</dbReference>
<reference evidence="6 7" key="1">
    <citation type="submission" date="2018-06" db="EMBL/GenBank/DDBJ databases">
        <title>A transcriptomic atlas of mushroom development highlights an independent origin of complex multicellularity.</title>
        <authorList>
            <consortium name="DOE Joint Genome Institute"/>
            <person name="Krizsan K."/>
            <person name="Almasi E."/>
            <person name="Merenyi Z."/>
            <person name="Sahu N."/>
            <person name="Viragh M."/>
            <person name="Koszo T."/>
            <person name="Mondo S."/>
            <person name="Kiss B."/>
            <person name="Balint B."/>
            <person name="Kues U."/>
            <person name="Barry K."/>
            <person name="Hegedus J.C."/>
            <person name="Henrissat B."/>
            <person name="Johnson J."/>
            <person name="Lipzen A."/>
            <person name="Ohm R."/>
            <person name="Nagy I."/>
            <person name="Pangilinan J."/>
            <person name="Yan J."/>
            <person name="Xiong Y."/>
            <person name="Grigoriev I.V."/>
            <person name="Hibbett D.S."/>
            <person name="Nagy L.G."/>
        </authorList>
    </citation>
    <scope>NUCLEOTIDE SEQUENCE [LARGE SCALE GENOMIC DNA]</scope>
    <source>
        <strain evidence="6 7">SZMC22713</strain>
    </source>
</reference>
<accession>A0A4Y7Q6Y7</accession>
<evidence type="ECO:0000256" key="3">
    <source>
        <dbReference type="ARBA" id="ARBA00022777"/>
    </source>
</evidence>
<organism evidence="6 7">
    <name type="scientific">Rickenella mellea</name>
    <dbReference type="NCBI Taxonomy" id="50990"/>
    <lineage>
        <taxon>Eukaryota</taxon>
        <taxon>Fungi</taxon>
        <taxon>Dikarya</taxon>
        <taxon>Basidiomycota</taxon>
        <taxon>Agaricomycotina</taxon>
        <taxon>Agaricomycetes</taxon>
        <taxon>Hymenochaetales</taxon>
        <taxon>Rickenellaceae</taxon>
        <taxon>Rickenella</taxon>
    </lineage>
</organism>
<keyword evidence="3 6" id="KW-0418">Kinase</keyword>
<dbReference type="Gene3D" id="1.10.510.10">
    <property type="entry name" value="Transferase(Phosphotransferase) domain 1"/>
    <property type="match status" value="1"/>
</dbReference>
<keyword evidence="7" id="KW-1185">Reference proteome</keyword>
<dbReference type="OrthoDB" id="4062651at2759"/>
<keyword evidence="2" id="KW-0547">Nucleotide-binding</keyword>
<dbReference type="GO" id="GO:0005524">
    <property type="term" value="F:ATP binding"/>
    <property type="evidence" value="ECO:0007669"/>
    <property type="project" value="UniProtKB-KW"/>
</dbReference>
<proteinExistence type="predicted"/>
<dbReference type="Pfam" id="PF00069">
    <property type="entry name" value="Pkinase"/>
    <property type="match status" value="1"/>
</dbReference>
<sequence length="477" mass="53303">MQVASCSCAHHGDGTTTRRRWLGNNSLLMDMVSLSRSLFSLVGRRNIIVLSLYGCRKYGAIVRLTFLDHALRASNKRGKILEKILLSILSFRHRHSSTSDDVLAETTRFPETTVASESAIAVTAQWQTSTPGSGLQAESLPFQSSEDGGHIALGASTLLVEYEIRRDELTAEKFRELIQNYDIAIQSFPTGTRYNSDRKIGGFGKVYQVSAGPDDCKTFHAIKVFEPRKWMDDWHIYMRILREARVWSQLKHDNILKLQGVWFDLPDDISGGFKFPALVAPWCSTGTLYEYLNNAKRNGQTFILSERLNTVIDAGNGVQYLHAKGIVHGDVGPTNVLIDGQKAILCDFGTSKWEEVVTGLTTRSHGHLRYTSPELLKDDKLKATKCSDMYSLGCLSLYAITDKEPFEIIINGETVRDKVIAGEPPDHYFSSETQIAPPACLTLLKETWNFDPSKRPQISDFMDEVHTILSQDSGGVT</sequence>
<dbReference type="VEuPathDB" id="FungiDB:BD410DRAFT_828363"/>
<evidence type="ECO:0000256" key="4">
    <source>
        <dbReference type="ARBA" id="ARBA00022840"/>
    </source>
</evidence>
<evidence type="ECO:0000256" key="1">
    <source>
        <dbReference type="ARBA" id="ARBA00022679"/>
    </source>
</evidence>
<dbReference type="SUPFAM" id="SSF56112">
    <property type="entry name" value="Protein kinase-like (PK-like)"/>
    <property type="match status" value="1"/>
</dbReference>
<dbReference type="PANTHER" id="PTHR44329:SF288">
    <property type="entry name" value="MITOGEN-ACTIVATED PROTEIN KINASE KINASE KINASE 20"/>
    <property type="match status" value="1"/>
</dbReference>
<gene>
    <name evidence="6" type="ORF">BD410DRAFT_828363</name>
</gene>
<evidence type="ECO:0000313" key="6">
    <source>
        <dbReference type="EMBL" id="TDL22600.1"/>
    </source>
</evidence>